<dbReference type="Proteomes" id="UP000663874">
    <property type="component" value="Unassembled WGS sequence"/>
</dbReference>
<evidence type="ECO:0000313" key="9">
    <source>
        <dbReference type="EMBL" id="CAF1110131.1"/>
    </source>
</evidence>
<dbReference type="Proteomes" id="UP000663864">
    <property type="component" value="Unassembled WGS sequence"/>
</dbReference>
<feature type="transmembrane region" description="Helical" evidence="6">
    <location>
        <begin position="29"/>
        <end position="46"/>
    </location>
</feature>
<keyword evidence="4 6" id="KW-1133">Transmembrane helix</keyword>
<dbReference type="EMBL" id="CAJOAX010000978">
    <property type="protein sequence ID" value="CAF3673030.1"/>
    <property type="molecule type" value="Genomic_DNA"/>
</dbReference>
<dbReference type="AlphaFoldDB" id="A0A818P0H1"/>
<keyword evidence="5 6" id="KW-0472">Membrane</keyword>
<evidence type="ECO:0000313" key="14">
    <source>
        <dbReference type="EMBL" id="CAF3673030.1"/>
    </source>
</evidence>
<comment type="subcellular location">
    <subcellularLocation>
        <location evidence="1">Membrane</location>
    </subcellularLocation>
</comment>
<dbReference type="GO" id="GO:0016020">
    <property type="term" value="C:membrane"/>
    <property type="evidence" value="ECO:0007669"/>
    <property type="project" value="UniProtKB-SubCell"/>
</dbReference>
<reference evidence="13" key="1">
    <citation type="submission" date="2021-02" db="EMBL/GenBank/DDBJ databases">
        <authorList>
            <person name="Nowell W R."/>
        </authorList>
    </citation>
    <scope>NUCLEOTIDE SEQUENCE</scope>
</reference>
<proteinExistence type="inferred from homology"/>
<evidence type="ECO:0000313" key="13">
    <source>
        <dbReference type="EMBL" id="CAF3615515.1"/>
    </source>
</evidence>
<evidence type="ECO:0000256" key="2">
    <source>
        <dbReference type="ARBA" id="ARBA00007590"/>
    </source>
</evidence>
<evidence type="ECO:0000256" key="1">
    <source>
        <dbReference type="ARBA" id="ARBA00004370"/>
    </source>
</evidence>
<dbReference type="EMBL" id="CAJNOT010000922">
    <property type="protein sequence ID" value="CAF1110131.1"/>
    <property type="molecule type" value="Genomic_DNA"/>
</dbReference>
<dbReference type="Pfam" id="PF03647">
    <property type="entry name" value="Tmemb_14"/>
    <property type="match status" value="1"/>
</dbReference>
<dbReference type="InterPro" id="IPR005349">
    <property type="entry name" value="TMEM14"/>
</dbReference>
<gene>
    <name evidence="15" type="ORF">FNK824_LOCUS7713</name>
    <name evidence="13" type="ORF">JBS370_LOCUS4515</name>
    <name evidence="11" type="ORF">JXQ802_LOCUS30402</name>
    <name evidence="12" type="ORF">JXQ802_LOCUS30429</name>
    <name evidence="14" type="ORF">OTI717_LOCUS10699</name>
    <name evidence="8" type="ORF">PYM288_LOCUS18049</name>
    <name evidence="7" type="ORF">RFH988_LOCUS17376</name>
    <name evidence="10" type="ORF">SEV965_LOCUS18793</name>
    <name evidence="9" type="ORF">ZHD862_LOCUS18067</name>
</gene>
<dbReference type="EMBL" id="CAJOBD010000215">
    <property type="protein sequence ID" value="CAF3615515.1"/>
    <property type="molecule type" value="Genomic_DNA"/>
</dbReference>
<comment type="caution">
    <text evidence="13">The sequence shown here is derived from an EMBL/GenBank/DDBJ whole genome shotgun (WGS) entry which is preliminary data.</text>
</comment>
<dbReference type="EMBL" id="CAJNOL010001235">
    <property type="protein sequence ID" value="CAF1318809.1"/>
    <property type="molecule type" value="Genomic_DNA"/>
</dbReference>
<accession>A0A818P0H1</accession>
<protein>
    <recommendedName>
        <fullName evidence="18">Transmembrane protein 14C</fullName>
    </recommendedName>
</protein>
<evidence type="ECO:0008006" key="18">
    <source>
        <dbReference type="Google" id="ProtNLM"/>
    </source>
</evidence>
<dbReference type="EMBL" id="CAJNOU010001136">
    <property type="protein sequence ID" value="CAF1157604.1"/>
    <property type="molecule type" value="Genomic_DNA"/>
</dbReference>
<dbReference type="Proteomes" id="UP000663836">
    <property type="component" value="Unassembled WGS sequence"/>
</dbReference>
<comment type="similarity">
    <text evidence="2">Belongs to the TMEM14 family.</text>
</comment>
<evidence type="ECO:0000313" key="7">
    <source>
        <dbReference type="EMBL" id="CAF1063354.1"/>
    </source>
</evidence>
<evidence type="ECO:0000313" key="11">
    <source>
        <dbReference type="EMBL" id="CAF1318283.1"/>
    </source>
</evidence>
<dbReference type="Proteomes" id="UP000663870">
    <property type="component" value="Unassembled WGS sequence"/>
</dbReference>
<dbReference type="Proteomes" id="UP000663854">
    <property type="component" value="Unassembled WGS sequence"/>
</dbReference>
<evidence type="ECO:0000256" key="3">
    <source>
        <dbReference type="ARBA" id="ARBA00022692"/>
    </source>
</evidence>
<name>A0A818P0H1_9BILA</name>
<dbReference type="InterPro" id="IPR044890">
    <property type="entry name" value="TMEM14_sf"/>
</dbReference>
<evidence type="ECO:0000313" key="12">
    <source>
        <dbReference type="EMBL" id="CAF1318809.1"/>
    </source>
</evidence>
<dbReference type="EMBL" id="CAJNOO010000927">
    <property type="protein sequence ID" value="CAF1063354.1"/>
    <property type="molecule type" value="Genomic_DNA"/>
</dbReference>
<dbReference type="EMBL" id="CAJNOL010001233">
    <property type="protein sequence ID" value="CAF1318283.1"/>
    <property type="molecule type" value="Genomic_DNA"/>
</dbReference>
<sequence>MVTDQFGIIYGAALISGGLLGYFRSSSLISLLIGVVLGAWSVYNAMHPSRQNNVANLAIAAVLGIIMLLRFLIGGKVFPALVLVALSAVQVYRNYPYLK</sequence>
<evidence type="ECO:0000313" key="8">
    <source>
        <dbReference type="EMBL" id="CAF1068873.1"/>
    </source>
</evidence>
<dbReference type="EMBL" id="CAJOBE010000727">
    <property type="protein sequence ID" value="CAF3678944.1"/>
    <property type="molecule type" value="Genomic_DNA"/>
</dbReference>
<dbReference type="Proteomes" id="UP000663823">
    <property type="component" value="Unassembled WGS sequence"/>
</dbReference>
<organism evidence="13 16">
    <name type="scientific">Rotaria sordida</name>
    <dbReference type="NCBI Taxonomy" id="392033"/>
    <lineage>
        <taxon>Eukaryota</taxon>
        <taxon>Metazoa</taxon>
        <taxon>Spiralia</taxon>
        <taxon>Gnathifera</taxon>
        <taxon>Rotifera</taxon>
        <taxon>Eurotatoria</taxon>
        <taxon>Bdelloidea</taxon>
        <taxon>Philodinida</taxon>
        <taxon>Philodinidae</taxon>
        <taxon>Rotaria</taxon>
    </lineage>
</organism>
<keyword evidence="3 6" id="KW-0812">Transmembrane</keyword>
<dbReference type="PANTHER" id="PTHR12668">
    <property type="entry name" value="TRANSMEMBRANE PROTEIN 14, 15"/>
    <property type="match status" value="1"/>
</dbReference>
<dbReference type="Gene3D" id="1.10.10.1740">
    <property type="entry name" value="Transmembrane protein 14-like"/>
    <property type="match status" value="1"/>
</dbReference>
<evidence type="ECO:0000313" key="15">
    <source>
        <dbReference type="EMBL" id="CAF3678944.1"/>
    </source>
</evidence>
<evidence type="ECO:0000313" key="10">
    <source>
        <dbReference type="EMBL" id="CAF1157604.1"/>
    </source>
</evidence>
<keyword evidence="17" id="KW-1185">Reference proteome</keyword>
<evidence type="ECO:0000256" key="6">
    <source>
        <dbReference type="SAM" id="Phobius"/>
    </source>
</evidence>
<evidence type="ECO:0000256" key="5">
    <source>
        <dbReference type="ARBA" id="ARBA00023136"/>
    </source>
</evidence>
<dbReference type="Proteomes" id="UP000663882">
    <property type="component" value="Unassembled WGS sequence"/>
</dbReference>
<dbReference type="PANTHER" id="PTHR12668:SF43">
    <property type="entry name" value="TRANSMEMBRANE PROTEIN 14 HOMOLOG"/>
    <property type="match status" value="1"/>
</dbReference>
<evidence type="ECO:0000313" key="16">
    <source>
        <dbReference type="Proteomes" id="UP000663836"/>
    </source>
</evidence>
<feature type="transmembrane region" description="Helical" evidence="6">
    <location>
        <begin position="53"/>
        <end position="71"/>
    </location>
</feature>
<dbReference type="EMBL" id="CAJNOH010000536">
    <property type="protein sequence ID" value="CAF1068873.1"/>
    <property type="molecule type" value="Genomic_DNA"/>
</dbReference>
<evidence type="ECO:0000313" key="17">
    <source>
        <dbReference type="Proteomes" id="UP000663870"/>
    </source>
</evidence>
<evidence type="ECO:0000256" key="4">
    <source>
        <dbReference type="ARBA" id="ARBA00022989"/>
    </source>
</evidence>
<dbReference type="Proteomes" id="UP000663889">
    <property type="component" value="Unassembled WGS sequence"/>
</dbReference>